<organism evidence="3 4">
    <name type="scientific">Thyridium curvatum</name>
    <dbReference type="NCBI Taxonomy" id="1093900"/>
    <lineage>
        <taxon>Eukaryota</taxon>
        <taxon>Fungi</taxon>
        <taxon>Dikarya</taxon>
        <taxon>Ascomycota</taxon>
        <taxon>Pezizomycotina</taxon>
        <taxon>Sordariomycetes</taxon>
        <taxon>Sordariomycetidae</taxon>
        <taxon>Thyridiales</taxon>
        <taxon>Thyridiaceae</taxon>
        <taxon>Thyridium</taxon>
    </lineage>
</organism>
<feature type="chain" id="PRO_5021213003" evidence="2">
    <location>
        <begin position="22"/>
        <end position="341"/>
    </location>
</feature>
<sequence length="341" mass="36592">MYSTSTVGAALLLGLAAIARADDNFGGYGYSSSAVNISARSVAWERAYNSSNATGTITFTGYDVSLPWPGKPLDGWTVSATGVDLSKLDDALRAEGKRRVIGDDVRIVAPSSLYKQSANSSDAGRPVVNAHADWVFCAWPWYLPPAGNNSLQNNPDNLPQKPDGSCGQWLTDSCIAALENAAKTAYEFSSLQGTWGQRHKCKSLDVPSVCRSGYMSRSQPITDRWGAPLKYLNGSSTFQDGYSLDNRYTPEDQKAMWKTITHSYRPILTLFGRSNSDPNAKVEPGFAKLVCLRAQEKGEVNEPASQGNNGSNGSGGKNSATGVSTSWVLLLTMVAAVMALH</sequence>
<dbReference type="EMBL" id="SKBQ01000015">
    <property type="protein sequence ID" value="TPX16914.1"/>
    <property type="molecule type" value="Genomic_DNA"/>
</dbReference>
<dbReference type="GeneID" id="41970923"/>
<evidence type="ECO:0000256" key="1">
    <source>
        <dbReference type="SAM" id="MobiDB-lite"/>
    </source>
</evidence>
<dbReference type="InParanoid" id="A0A507BDW0"/>
<dbReference type="RefSeq" id="XP_030998625.1">
    <property type="nucleotide sequence ID" value="XM_031137780.1"/>
</dbReference>
<dbReference type="Proteomes" id="UP000319257">
    <property type="component" value="Unassembled WGS sequence"/>
</dbReference>
<evidence type="ECO:0000313" key="3">
    <source>
        <dbReference type="EMBL" id="TPX16914.1"/>
    </source>
</evidence>
<name>A0A507BDW0_9PEZI</name>
<reference evidence="3 4" key="1">
    <citation type="submission" date="2019-06" db="EMBL/GenBank/DDBJ databases">
        <title>Draft genome sequence of the filamentous fungus Phialemoniopsis curvata isolated from diesel fuel.</title>
        <authorList>
            <person name="Varaljay V.A."/>
            <person name="Lyon W.J."/>
            <person name="Crouch A.L."/>
            <person name="Drake C.E."/>
            <person name="Hollomon J.M."/>
            <person name="Nadeau L.J."/>
            <person name="Nunn H.S."/>
            <person name="Stevenson B.S."/>
            <person name="Bojanowski C.L."/>
            <person name="Crookes-Goodson W.J."/>
        </authorList>
    </citation>
    <scope>NUCLEOTIDE SEQUENCE [LARGE SCALE GENOMIC DNA]</scope>
    <source>
        <strain evidence="3 4">D216</strain>
    </source>
</reference>
<protein>
    <submittedName>
        <fullName evidence="3">Uncharacterized protein</fullName>
    </submittedName>
</protein>
<feature type="region of interest" description="Disordered" evidence="1">
    <location>
        <begin position="299"/>
        <end position="318"/>
    </location>
</feature>
<feature type="signal peptide" evidence="2">
    <location>
        <begin position="1"/>
        <end position="21"/>
    </location>
</feature>
<evidence type="ECO:0000313" key="4">
    <source>
        <dbReference type="Proteomes" id="UP000319257"/>
    </source>
</evidence>
<dbReference type="AlphaFoldDB" id="A0A507BDW0"/>
<comment type="caution">
    <text evidence="3">The sequence shown here is derived from an EMBL/GenBank/DDBJ whole genome shotgun (WGS) entry which is preliminary data.</text>
</comment>
<proteinExistence type="predicted"/>
<keyword evidence="4" id="KW-1185">Reference proteome</keyword>
<keyword evidence="2" id="KW-0732">Signal</keyword>
<evidence type="ECO:0000256" key="2">
    <source>
        <dbReference type="SAM" id="SignalP"/>
    </source>
</evidence>
<dbReference type="OrthoDB" id="4526039at2759"/>
<gene>
    <name evidence="3" type="ORF">E0L32_003476</name>
</gene>
<accession>A0A507BDW0</accession>